<feature type="region of interest" description="Disordered" evidence="1">
    <location>
        <begin position="26"/>
        <end position="45"/>
    </location>
</feature>
<evidence type="ECO:0000256" key="2">
    <source>
        <dbReference type="SAM" id="Phobius"/>
    </source>
</evidence>
<name>A0A2W1NL28_PAEXE</name>
<evidence type="ECO:0000313" key="4">
    <source>
        <dbReference type="Proteomes" id="UP000214746"/>
    </source>
</evidence>
<feature type="transmembrane region" description="Helical" evidence="2">
    <location>
        <begin position="55"/>
        <end position="73"/>
    </location>
</feature>
<dbReference type="EMBL" id="NHRJ02000009">
    <property type="protein sequence ID" value="PZE20115.1"/>
    <property type="molecule type" value="Genomic_DNA"/>
</dbReference>
<keyword evidence="2" id="KW-1133">Transmembrane helix</keyword>
<evidence type="ECO:0000256" key="1">
    <source>
        <dbReference type="SAM" id="MobiDB-lite"/>
    </source>
</evidence>
<evidence type="ECO:0000313" key="3">
    <source>
        <dbReference type="EMBL" id="PZE20115.1"/>
    </source>
</evidence>
<gene>
    <name evidence="3" type="ORF">CBW46_014555</name>
</gene>
<dbReference type="RefSeq" id="WP_089200728.1">
    <property type="nucleotide sequence ID" value="NZ_NHRJ02000009.1"/>
</dbReference>
<reference evidence="3" key="1">
    <citation type="submission" date="2018-06" db="EMBL/GenBank/DDBJ databases">
        <title>Paenibacillus xerothermodurans sp. nov. an extremely dry heat resistant spore forming bacterium isolated from the soil of Cape Canaveral, Florida.</title>
        <authorList>
            <person name="Seuylemezian A."/>
            <person name="Kaur N."/>
            <person name="Patil P."/>
            <person name="Patil P."/>
            <person name="Mayilraj S."/>
            <person name="Vaishampayan P."/>
        </authorList>
    </citation>
    <scope>NUCLEOTIDE SEQUENCE [LARGE SCALE GENOMIC DNA]</scope>
    <source>
        <strain evidence="3">ATCC 27380</strain>
    </source>
</reference>
<dbReference type="AlphaFoldDB" id="A0A2W1NL28"/>
<evidence type="ECO:0008006" key="5">
    <source>
        <dbReference type="Google" id="ProtNLM"/>
    </source>
</evidence>
<dbReference type="Pfam" id="PF10779">
    <property type="entry name" value="XhlA"/>
    <property type="match status" value="1"/>
</dbReference>
<dbReference type="InterPro" id="IPR019715">
    <property type="entry name" value="Haemolysin_XhlA"/>
</dbReference>
<comment type="caution">
    <text evidence="3">The sequence shown here is derived from an EMBL/GenBank/DDBJ whole genome shotgun (WGS) entry which is preliminary data.</text>
</comment>
<sequence length="76" mass="8787">MKEHNSEAKHIREQIERIEMKLDTLAREKEAESEGEKSTDATDKRLTQLEHNQAWICRITIEAVIVAIIGMLGRGW</sequence>
<proteinExistence type="predicted"/>
<accession>A0A2W1NL28</accession>
<keyword evidence="2" id="KW-0472">Membrane</keyword>
<keyword evidence="2" id="KW-0812">Transmembrane</keyword>
<organism evidence="3 4">
    <name type="scientific">Paenibacillus xerothermodurans</name>
    <dbReference type="NCBI Taxonomy" id="1977292"/>
    <lineage>
        <taxon>Bacteria</taxon>
        <taxon>Bacillati</taxon>
        <taxon>Bacillota</taxon>
        <taxon>Bacilli</taxon>
        <taxon>Bacillales</taxon>
        <taxon>Paenibacillaceae</taxon>
        <taxon>Paenibacillus</taxon>
    </lineage>
</organism>
<dbReference type="Proteomes" id="UP000214746">
    <property type="component" value="Unassembled WGS sequence"/>
</dbReference>
<protein>
    <recommendedName>
        <fullName evidence="5">Hemolysin XhlA</fullName>
    </recommendedName>
</protein>
<keyword evidence="4" id="KW-1185">Reference proteome</keyword>